<dbReference type="Proteomes" id="UP001552521">
    <property type="component" value="Unassembled WGS sequence"/>
</dbReference>
<name>A0ABV3HU05_9ACTN</name>
<reference evidence="1 2" key="1">
    <citation type="submission" date="2024-06" db="EMBL/GenBank/DDBJ databases">
        <title>The Natural Products Discovery Center: Release of the First 8490 Sequenced Strains for Exploring Actinobacteria Biosynthetic Diversity.</title>
        <authorList>
            <person name="Kalkreuter E."/>
            <person name="Kautsar S.A."/>
            <person name="Yang D."/>
            <person name="Bader C.D."/>
            <person name="Teijaro C.N."/>
            <person name="Fluegel L."/>
            <person name="Davis C.M."/>
            <person name="Simpson J.R."/>
            <person name="Lauterbach L."/>
            <person name="Steele A.D."/>
            <person name="Gui C."/>
            <person name="Meng S."/>
            <person name="Li G."/>
            <person name="Viehrig K."/>
            <person name="Ye F."/>
            <person name="Su P."/>
            <person name="Kiefer A.F."/>
            <person name="Nichols A."/>
            <person name="Cepeda A.J."/>
            <person name="Yan W."/>
            <person name="Fan B."/>
            <person name="Jiang Y."/>
            <person name="Adhikari A."/>
            <person name="Zheng C.-J."/>
            <person name="Schuster L."/>
            <person name="Cowan T.M."/>
            <person name="Smanski M.J."/>
            <person name="Chevrette M.G."/>
            <person name="De Carvalho L.P.S."/>
            <person name="Shen B."/>
        </authorList>
    </citation>
    <scope>NUCLEOTIDE SEQUENCE [LARGE SCALE GENOMIC DNA]</scope>
    <source>
        <strain evidence="1 2">NPDC049344</strain>
    </source>
</reference>
<dbReference type="EMBL" id="JBFAQK010000017">
    <property type="protein sequence ID" value="MEV4682066.1"/>
    <property type="molecule type" value="Genomic_DNA"/>
</dbReference>
<evidence type="ECO:0000313" key="1">
    <source>
        <dbReference type="EMBL" id="MEV4682066.1"/>
    </source>
</evidence>
<sequence length="60" mass="6628">MHSDIHLTLHEMRAGELRTAAAGQLPGESLRIQLGRALVEWGLRLLRQPSAPARCTTRLA</sequence>
<evidence type="ECO:0008006" key="3">
    <source>
        <dbReference type="Google" id="ProtNLM"/>
    </source>
</evidence>
<accession>A0ABV3HU05</accession>
<proteinExistence type="predicted"/>
<dbReference type="RefSeq" id="WP_364593404.1">
    <property type="nucleotide sequence ID" value="NZ_JBFAQK010000017.1"/>
</dbReference>
<protein>
    <recommendedName>
        <fullName evidence="3">Transcriptional regulator</fullName>
    </recommendedName>
</protein>
<gene>
    <name evidence="1" type="ORF">AB0K36_14950</name>
</gene>
<evidence type="ECO:0000313" key="2">
    <source>
        <dbReference type="Proteomes" id="UP001552521"/>
    </source>
</evidence>
<comment type="caution">
    <text evidence="1">The sequence shown here is derived from an EMBL/GenBank/DDBJ whole genome shotgun (WGS) entry which is preliminary data.</text>
</comment>
<organism evidence="1 2">
    <name type="scientific">Streptomyces kurssanovii</name>
    <dbReference type="NCBI Taxonomy" id="67312"/>
    <lineage>
        <taxon>Bacteria</taxon>
        <taxon>Bacillati</taxon>
        <taxon>Actinomycetota</taxon>
        <taxon>Actinomycetes</taxon>
        <taxon>Kitasatosporales</taxon>
        <taxon>Streptomycetaceae</taxon>
        <taxon>Streptomyces</taxon>
    </lineage>
</organism>
<keyword evidence="2" id="KW-1185">Reference proteome</keyword>